<organism evidence="1 2">
    <name type="scientific">Staphylococcus simulans UMC-CNS-990</name>
    <dbReference type="NCBI Taxonomy" id="1405498"/>
    <lineage>
        <taxon>Bacteria</taxon>
        <taxon>Bacillati</taxon>
        <taxon>Bacillota</taxon>
        <taxon>Bacilli</taxon>
        <taxon>Bacillales</taxon>
        <taxon>Staphylococcaceae</taxon>
        <taxon>Staphylococcus</taxon>
    </lineage>
</organism>
<proteinExistence type="predicted"/>
<protein>
    <submittedName>
        <fullName evidence="1">Uncharacterized protein</fullName>
    </submittedName>
</protein>
<reference evidence="1 2" key="1">
    <citation type="journal article" date="2013" name="Genome Announc.">
        <title>Draft Genome Sequence of Staphylococcus simulans UMC-CNS-990, Isolated from a Case of Chronic Bovine Mastitis.</title>
        <authorList>
            <person name="Calcutt M.J."/>
            <person name="Foecking M.F."/>
            <person name="Hsieh H.Y."/>
            <person name="Perry J."/>
            <person name="Stewart G.C."/>
            <person name="Middleton J.R."/>
        </authorList>
    </citation>
    <scope>NUCLEOTIDE SEQUENCE [LARGE SCALE GENOMIC DNA]</scope>
    <source>
        <strain evidence="1 2">UMC-CNS-990</strain>
    </source>
</reference>
<keyword evidence="2" id="KW-1185">Reference proteome</keyword>
<evidence type="ECO:0000313" key="2">
    <source>
        <dbReference type="Proteomes" id="UP000017131"/>
    </source>
</evidence>
<gene>
    <name evidence="1" type="ORF">SSIM_11895</name>
</gene>
<comment type="caution">
    <text evidence="1">The sequence shown here is derived from an EMBL/GenBank/DDBJ whole genome shotgun (WGS) entry which is preliminary data.</text>
</comment>
<accession>A0ABP2YS00</accession>
<dbReference type="Proteomes" id="UP000017131">
    <property type="component" value="Unassembled WGS sequence"/>
</dbReference>
<sequence length="104" mass="11973">MVFMYIIISSALLYFVLKYSIRDAFADLGANKDDLIYYRKSSSLLEEIGNIYHIISVSQSEEADAAKAIYDDSFDILISGKKPKFIFEELTEKKEEISKLTRDK</sequence>
<dbReference type="EMBL" id="AXDY01000014">
    <property type="protein sequence ID" value="ERS92432.1"/>
    <property type="molecule type" value="Genomic_DNA"/>
</dbReference>
<evidence type="ECO:0000313" key="1">
    <source>
        <dbReference type="EMBL" id="ERS92432.1"/>
    </source>
</evidence>
<name>A0ABP2YS00_STASI</name>